<name>A0A381SDW6_9ZZZZ</name>
<evidence type="ECO:0000313" key="1">
    <source>
        <dbReference type="EMBL" id="SVA02186.1"/>
    </source>
</evidence>
<feature type="non-terminal residue" evidence="1">
    <location>
        <position position="1"/>
    </location>
</feature>
<dbReference type="EMBL" id="UINC01002979">
    <property type="protein sequence ID" value="SVA02186.1"/>
    <property type="molecule type" value="Genomic_DNA"/>
</dbReference>
<gene>
    <name evidence="1" type="ORF">METZ01_LOCUS55040</name>
</gene>
<dbReference type="AlphaFoldDB" id="A0A381SDW6"/>
<reference evidence="1" key="1">
    <citation type="submission" date="2018-05" db="EMBL/GenBank/DDBJ databases">
        <authorList>
            <person name="Lanie J.A."/>
            <person name="Ng W.-L."/>
            <person name="Kazmierczak K.M."/>
            <person name="Andrzejewski T.M."/>
            <person name="Davidsen T.M."/>
            <person name="Wayne K.J."/>
            <person name="Tettelin H."/>
            <person name="Glass J.I."/>
            <person name="Rusch D."/>
            <person name="Podicherti R."/>
            <person name="Tsui H.-C.T."/>
            <person name="Winkler M.E."/>
        </authorList>
    </citation>
    <scope>NUCLEOTIDE SEQUENCE</scope>
</reference>
<proteinExistence type="predicted"/>
<protein>
    <submittedName>
        <fullName evidence="1">Uncharacterized protein</fullName>
    </submittedName>
</protein>
<sequence length="33" mass="3550">PPMPSFSFAGEENLMIIARQILGNRLTPAAIPP</sequence>
<accession>A0A381SDW6</accession>
<organism evidence="1">
    <name type="scientific">marine metagenome</name>
    <dbReference type="NCBI Taxonomy" id="408172"/>
    <lineage>
        <taxon>unclassified sequences</taxon>
        <taxon>metagenomes</taxon>
        <taxon>ecological metagenomes</taxon>
    </lineage>
</organism>